<dbReference type="EMBL" id="JACTNZ010000004">
    <property type="protein sequence ID" value="KAG5552548.1"/>
    <property type="molecule type" value="Genomic_DNA"/>
</dbReference>
<dbReference type="AlphaFoldDB" id="A0AAV6KJ44"/>
<organism evidence="1 2">
    <name type="scientific">Rhododendron griersonianum</name>
    <dbReference type="NCBI Taxonomy" id="479676"/>
    <lineage>
        <taxon>Eukaryota</taxon>
        <taxon>Viridiplantae</taxon>
        <taxon>Streptophyta</taxon>
        <taxon>Embryophyta</taxon>
        <taxon>Tracheophyta</taxon>
        <taxon>Spermatophyta</taxon>
        <taxon>Magnoliopsida</taxon>
        <taxon>eudicotyledons</taxon>
        <taxon>Gunneridae</taxon>
        <taxon>Pentapetalae</taxon>
        <taxon>asterids</taxon>
        <taxon>Ericales</taxon>
        <taxon>Ericaceae</taxon>
        <taxon>Ericoideae</taxon>
        <taxon>Rhodoreae</taxon>
        <taxon>Rhododendron</taxon>
    </lineage>
</organism>
<evidence type="ECO:0000313" key="1">
    <source>
        <dbReference type="EMBL" id="KAG5552548.1"/>
    </source>
</evidence>
<name>A0AAV6KJ44_9ERIC</name>
<gene>
    <name evidence="1" type="ORF">RHGRI_010582</name>
</gene>
<dbReference type="GO" id="GO:0000245">
    <property type="term" value="P:spliceosomal complex assembly"/>
    <property type="evidence" value="ECO:0007669"/>
    <property type="project" value="InterPro"/>
</dbReference>
<keyword evidence="2" id="KW-1185">Reference proteome</keyword>
<comment type="caution">
    <text evidence="1">The sequence shown here is derived from an EMBL/GenBank/DDBJ whole genome shotgun (WGS) entry which is preliminary data.</text>
</comment>
<proteinExistence type="predicted"/>
<protein>
    <submittedName>
        <fullName evidence="1">Uncharacterized protein</fullName>
    </submittedName>
</protein>
<dbReference type="GO" id="GO:0003729">
    <property type="term" value="F:mRNA binding"/>
    <property type="evidence" value="ECO:0007669"/>
    <property type="project" value="InterPro"/>
</dbReference>
<sequence length="66" mass="7271">MVCVLRRNVNNEDEDERDLAAITGSVVASALGVPALLPFLKEVCEREDSWHARHTGVKTVQQIAVL</sequence>
<accession>A0AAV6KJ44</accession>
<dbReference type="Proteomes" id="UP000823749">
    <property type="component" value="Chromosome 4"/>
</dbReference>
<evidence type="ECO:0000313" key="2">
    <source>
        <dbReference type="Proteomes" id="UP000823749"/>
    </source>
</evidence>
<reference evidence="1" key="1">
    <citation type="submission" date="2020-08" db="EMBL/GenBank/DDBJ databases">
        <title>Plant Genome Project.</title>
        <authorList>
            <person name="Zhang R.-G."/>
        </authorList>
    </citation>
    <scope>NUCLEOTIDE SEQUENCE</scope>
    <source>
        <strain evidence="1">WSP0</strain>
        <tissue evidence="1">Leaf</tissue>
    </source>
</reference>
<dbReference type="InterPro" id="IPR038737">
    <property type="entry name" value="SF3b_su1-like"/>
</dbReference>
<dbReference type="PANTHER" id="PTHR12097">
    <property type="entry name" value="SPLICING FACTOR 3B, SUBUNIT 1-RELATED"/>
    <property type="match status" value="1"/>
</dbReference>